<dbReference type="Pfam" id="PF11452">
    <property type="entry name" value="DUF3000"/>
    <property type="match status" value="1"/>
</dbReference>
<proteinExistence type="predicted"/>
<gene>
    <name evidence="1" type="ORF">GCM10009675_31700</name>
</gene>
<name>A0ABP4G0N9_9PSEU</name>
<comment type="caution">
    <text evidence="1">The sequence shown here is derived from an EMBL/GenBank/DDBJ whole genome shotgun (WGS) entry which is preliminary data.</text>
</comment>
<keyword evidence="2" id="KW-1185">Reference proteome</keyword>
<organism evidence="1 2">
    <name type="scientific">Prauserella alba</name>
    <dbReference type="NCBI Taxonomy" id="176898"/>
    <lineage>
        <taxon>Bacteria</taxon>
        <taxon>Bacillati</taxon>
        <taxon>Actinomycetota</taxon>
        <taxon>Actinomycetes</taxon>
        <taxon>Pseudonocardiales</taxon>
        <taxon>Pseudonocardiaceae</taxon>
        <taxon>Prauserella</taxon>
    </lineage>
</organism>
<dbReference type="EMBL" id="BAAALM010000010">
    <property type="protein sequence ID" value="GAA1209217.1"/>
    <property type="molecule type" value="Genomic_DNA"/>
</dbReference>
<protein>
    <submittedName>
        <fullName evidence="1">DUF3000 domain-containing protein</fullName>
    </submittedName>
</protein>
<accession>A0ABP4G0N9</accession>
<sequence length="214" mass="22785">MVPRPDIRAVVGASDTGPRHATAYSLGVTVLTQAPEEFRQAVAALQALQPRPEVSLEPIKAPQRLAPWAYALSCETTGPAEVEASGRLVLLHDPDGQETWNGVFRLVVYVRAGIDKELATDPFLPSVGWSWLTDALEATGAEFTALGGTVTETSSARFGEIAGPSRTDDLELRASWTPSTPELAAHGDAFCQLMASYAGLPPVGVTMFGQRHTS</sequence>
<dbReference type="Proteomes" id="UP001500467">
    <property type="component" value="Unassembled WGS sequence"/>
</dbReference>
<evidence type="ECO:0000313" key="2">
    <source>
        <dbReference type="Proteomes" id="UP001500467"/>
    </source>
</evidence>
<reference evidence="2" key="1">
    <citation type="journal article" date="2019" name="Int. J. Syst. Evol. Microbiol.">
        <title>The Global Catalogue of Microorganisms (GCM) 10K type strain sequencing project: providing services to taxonomists for standard genome sequencing and annotation.</title>
        <authorList>
            <consortium name="The Broad Institute Genomics Platform"/>
            <consortium name="The Broad Institute Genome Sequencing Center for Infectious Disease"/>
            <person name="Wu L."/>
            <person name="Ma J."/>
        </authorList>
    </citation>
    <scope>NUCLEOTIDE SEQUENCE [LARGE SCALE GENOMIC DNA]</scope>
    <source>
        <strain evidence="2">JCM 13022</strain>
    </source>
</reference>
<dbReference type="InterPro" id="IPR021555">
    <property type="entry name" value="DUF3000"/>
</dbReference>
<evidence type="ECO:0000313" key="1">
    <source>
        <dbReference type="EMBL" id="GAA1209217.1"/>
    </source>
</evidence>